<organism evidence="3 4">
    <name type="scientific">Bacillus daqingensis</name>
    <dbReference type="NCBI Taxonomy" id="872396"/>
    <lineage>
        <taxon>Bacteria</taxon>
        <taxon>Bacillati</taxon>
        <taxon>Bacillota</taxon>
        <taxon>Bacilli</taxon>
        <taxon>Bacillales</taxon>
        <taxon>Bacillaceae</taxon>
        <taxon>Bacillus</taxon>
    </lineage>
</organism>
<accession>A0ABV9NWW4</accession>
<evidence type="ECO:0000259" key="2">
    <source>
        <dbReference type="Pfam" id="PF21986"/>
    </source>
</evidence>
<dbReference type="Gene3D" id="3.90.1300.10">
    <property type="entry name" value="Amidase signature (AS) domain"/>
    <property type="match status" value="1"/>
</dbReference>
<dbReference type="SUPFAM" id="SSF75304">
    <property type="entry name" value="Amidase signature (AS) enzymes"/>
    <property type="match status" value="1"/>
</dbReference>
<dbReference type="Proteomes" id="UP001595896">
    <property type="component" value="Unassembled WGS sequence"/>
</dbReference>
<evidence type="ECO:0000313" key="4">
    <source>
        <dbReference type="Proteomes" id="UP001595896"/>
    </source>
</evidence>
<gene>
    <name evidence="3" type="ORF">ACFO4L_09190</name>
</gene>
<evidence type="ECO:0000259" key="1">
    <source>
        <dbReference type="Pfam" id="PF01425"/>
    </source>
</evidence>
<dbReference type="EMBL" id="JBHSGK010000008">
    <property type="protein sequence ID" value="MFC4736756.1"/>
    <property type="molecule type" value="Genomic_DNA"/>
</dbReference>
<dbReference type="Gene3D" id="3.10.490.10">
    <property type="entry name" value="Gamma-glutamyl cyclotransferase-like"/>
    <property type="match status" value="1"/>
</dbReference>
<name>A0ABV9NWW4_9BACI</name>
<keyword evidence="4" id="KW-1185">Reference proteome</keyword>
<dbReference type="InterPro" id="IPR023631">
    <property type="entry name" value="Amidase_dom"/>
</dbReference>
<dbReference type="NCBIfam" id="NF006043">
    <property type="entry name" value="PRK08186.1"/>
    <property type="match status" value="1"/>
</dbReference>
<feature type="domain" description="Amidase" evidence="1">
    <location>
        <begin position="37"/>
        <end position="432"/>
    </location>
</feature>
<dbReference type="Gene3D" id="1.20.58.1700">
    <property type="match status" value="1"/>
</dbReference>
<comment type="caution">
    <text evidence="3">The sequence shown here is derived from an EMBL/GenBank/DDBJ whole genome shotgun (WGS) entry which is preliminary data.</text>
</comment>
<feature type="domain" description="Allophanate hydrolase C-terminal" evidence="2">
    <location>
        <begin position="448"/>
        <end position="567"/>
    </location>
</feature>
<dbReference type="PANTHER" id="PTHR11895">
    <property type="entry name" value="TRANSAMIDASE"/>
    <property type="match status" value="1"/>
</dbReference>
<dbReference type="InterPro" id="IPR036928">
    <property type="entry name" value="AS_sf"/>
</dbReference>
<dbReference type="Pfam" id="PF21986">
    <property type="entry name" value="AH_C"/>
    <property type="match status" value="1"/>
</dbReference>
<dbReference type="PANTHER" id="PTHR11895:SF169">
    <property type="entry name" value="GLUTAMYL-TRNA(GLN) AMIDOTRANSFERASE"/>
    <property type="match status" value="1"/>
</dbReference>
<dbReference type="RefSeq" id="WP_377909371.1">
    <property type="nucleotide sequence ID" value="NZ_JBHSGK010000008.1"/>
</dbReference>
<reference evidence="4" key="1">
    <citation type="journal article" date="2019" name="Int. J. Syst. Evol. Microbiol.">
        <title>The Global Catalogue of Microorganisms (GCM) 10K type strain sequencing project: providing services to taxonomists for standard genome sequencing and annotation.</title>
        <authorList>
            <consortium name="The Broad Institute Genomics Platform"/>
            <consortium name="The Broad Institute Genome Sequencing Center for Infectious Disease"/>
            <person name="Wu L."/>
            <person name="Ma J."/>
        </authorList>
    </citation>
    <scope>NUCLEOTIDE SEQUENCE [LARGE SCALE GENOMIC DNA]</scope>
    <source>
        <strain evidence="4">JCM 12165</strain>
    </source>
</reference>
<dbReference type="Pfam" id="PF01425">
    <property type="entry name" value="Amidase"/>
    <property type="match status" value="1"/>
</dbReference>
<dbReference type="InterPro" id="IPR053844">
    <property type="entry name" value="AH_C"/>
</dbReference>
<protein>
    <submittedName>
        <fullName evidence="3">Allophanate hydrolase</fullName>
    </submittedName>
</protein>
<dbReference type="GO" id="GO:0016787">
    <property type="term" value="F:hydrolase activity"/>
    <property type="evidence" value="ECO:0007669"/>
    <property type="project" value="UniProtKB-KW"/>
</dbReference>
<evidence type="ECO:0000313" key="3">
    <source>
        <dbReference type="EMBL" id="MFC4736756.1"/>
    </source>
</evidence>
<proteinExistence type="predicted"/>
<dbReference type="InterPro" id="IPR000120">
    <property type="entry name" value="Amidase"/>
</dbReference>
<sequence length="576" mass="61885">MTAYTIAALRAQYIEGTRTPEDVIDELVQAAADDTGNVWIHPPKKEALQPYLDALHELNQEEVPLWGIPFAVKDNIDVAGMPTTAGAPAYAYTPTEHAPVVADLIRAGAIPVGKTNLDQFATGLVGTRSPYGETHNALKPELISGGSSSGSAAAVANGQVPFALGTDTAGSGRIPAALNGLYGWKASLGAWSTRGVVPACESLDCVTAFARSMEDVTRIDRVVRRFDPEHAWSRQLDEPAVNKPKRIFVPKEAPSFFGPYADAYRKAWERALKQAETLGIPVETLDTSGMEAVAEELYSGPFVAERWAALGAFTEQHPGAVHEVTEAVLRTGEDGKHSAASLFQAQHRTEKEKAKTKQALSKSVLMLPTSGGTWSRDEVRQNPISTNSQMGAYTNHCNLLDLSAIALPAGEAAADVPFGITFFATAEEEGLLFAVGQEWENAKTDTMDLIVCGLHMRGYPLASQLEELGGTFVEEVTTAPAYQLYKLPTEPAKPGLIRSEQNGAAIEAERWRLPVDRFGELLAHIPAPLGIGSITLSDETTAPGFLCEAYAAEQAEDVTTLGSWHRVTQKGYVSTK</sequence>
<keyword evidence="3" id="KW-0378">Hydrolase</keyword>